<feature type="transmembrane region" description="Helical" evidence="10">
    <location>
        <begin position="762"/>
        <end position="784"/>
    </location>
</feature>
<organism evidence="12 13">
    <name type="scientific">Roseibium algae</name>
    <dbReference type="NCBI Taxonomy" id="3123038"/>
    <lineage>
        <taxon>Bacteria</taxon>
        <taxon>Pseudomonadati</taxon>
        <taxon>Pseudomonadota</taxon>
        <taxon>Alphaproteobacteria</taxon>
        <taxon>Hyphomicrobiales</taxon>
        <taxon>Stappiaceae</taxon>
        <taxon>Roseibium</taxon>
    </lineage>
</organism>
<dbReference type="Gene3D" id="1.10.620.20">
    <property type="entry name" value="Ribonucleotide Reductase, subunit A"/>
    <property type="match status" value="1"/>
</dbReference>
<evidence type="ECO:0000256" key="6">
    <source>
        <dbReference type="ARBA" id="ARBA00022840"/>
    </source>
</evidence>
<keyword evidence="13" id="KW-1185">Reference proteome</keyword>
<comment type="subcellular location">
    <subcellularLocation>
        <location evidence="10">Cell membrane</location>
    </subcellularLocation>
    <subcellularLocation>
        <location evidence="1">Endomembrane system</location>
        <topology evidence="1">Multi-pass membrane protein</topology>
    </subcellularLocation>
</comment>
<dbReference type="SFLD" id="SFLDG00002">
    <property type="entry name" value="C1.7:_P-type_atpase_like"/>
    <property type="match status" value="1"/>
</dbReference>
<dbReference type="Pfam" id="PF00122">
    <property type="entry name" value="E1-E2_ATPase"/>
    <property type="match status" value="1"/>
</dbReference>
<evidence type="ECO:0000256" key="7">
    <source>
        <dbReference type="ARBA" id="ARBA00022967"/>
    </source>
</evidence>
<dbReference type="InterPro" id="IPR045800">
    <property type="entry name" value="HMBD"/>
</dbReference>
<dbReference type="InterPro" id="IPR027256">
    <property type="entry name" value="P-typ_ATPase_IB"/>
</dbReference>
<feature type="transmembrane region" description="Helical" evidence="10">
    <location>
        <begin position="421"/>
        <end position="444"/>
    </location>
</feature>
<evidence type="ECO:0000256" key="2">
    <source>
        <dbReference type="ARBA" id="ARBA00006024"/>
    </source>
</evidence>
<gene>
    <name evidence="12" type="ORF">V6575_11075</name>
</gene>
<feature type="transmembrane region" description="Helical" evidence="10">
    <location>
        <begin position="200"/>
        <end position="226"/>
    </location>
</feature>
<dbReference type="PANTHER" id="PTHR43520">
    <property type="entry name" value="ATP7, ISOFORM B"/>
    <property type="match status" value="1"/>
</dbReference>
<evidence type="ECO:0000256" key="10">
    <source>
        <dbReference type="RuleBase" id="RU362081"/>
    </source>
</evidence>
<keyword evidence="6 10" id="KW-0067">ATP-binding</keyword>
<dbReference type="InterPro" id="IPR018303">
    <property type="entry name" value="ATPase_P-typ_P_site"/>
</dbReference>
<evidence type="ECO:0000256" key="8">
    <source>
        <dbReference type="ARBA" id="ARBA00022989"/>
    </source>
</evidence>
<evidence type="ECO:0000259" key="11">
    <source>
        <dbReference type="SMART" id="SM00746"/>
    </source>
</evidence>
<evidence type="ECO:0000256" key="3">
    <source>
        <dbReference type="ARBA" id="ARBA00022692"/>
    </source>
</evidence>
<dbReference type="InterPro" id="IPR023299">
    <property type="entry name" value="ATPase_P-typ_cyto_dom_N"/>
</dbReference>
<dbReference type="Gene3D" id="3.40.50.1000">
    <property type="entry name" value="HAD superfamily/HAD-like"/>
    <property type="match status" value="1"/>
</dbReference>
<dbReference type="InterPro" id="IPR008250">
    <property type="entry name" value="ATPase_P-typ_transduc_dom_A_sf"/>
</dbReference>
<evidence type="ECO:0000256" key="4">
    <source>
        <dbReference type="ARBA" id="ARBA00022723"/>
    </source>
</evidence>
<dbReference type="InterPro" id="IPR059000">
    <property type="entry name" value="ATPase_P-type_domA"/>
</dbReference>
<dbReference type="SUPFAM" id="SSF81665">
    <property type="entry name" value="Calcium ATPase, transmembrane domain M"/>
    <property type="match status" value="1"/>
</dbReference>
<dbReference type="NCBIfam" id="TIGR01494">
    <property type="entry name" value="ATPase_P-type"/>
    <property type="match status" value="1"/>
</dbReference>
<feature type="transmembrane region" description="Helical" evidence="10">
    <location>
        <begin position="737"/>
        <end position="756"/>
    </location>
</feature>
<dbReference type="Proteomes" id="UP001385499">
    <property type="component" value="Unassembled WGS sequence"/>
</dbReference>
<feature type="transmembrane region" description="Helical" evidence="10">
    <location>
        <begin position="393"/>
        <end position="415"/>
    </location>
</feature>
<comment type="caution">
    <text evidence="12">The sequence shown here is derived from an EMBL/GenBank/DDBJ whole genome shotgun (WGS) entry which is preliminary data.</text>
</comment>
<keyword evidence="4 10" id="KW-0479">Metal-binding</keyword>
<evidence type="ECO:0000256" key="9">
    <source>
        <dbReference type="ARBA" id="ARBA00023136"/>
    </source>
</evidence>
<dbReference type="InterPro" id="IPR023214">
    <property type="entry name" value="HAD_sf"/>
</dbReference>
<evidence type="ECO:0000256" key="5">
    <source>
        <dbReference type="ARBA" id="ARBA00022741"/>
    </source>
</evidence>
<keyword evidence="7" id="KW-1278">Translocase</keyword>
<comment type="similarity">
    <text evidence="2 10">Belongs to the cation transport ATPase (P-type) (TC 3.A.3) family. Type IB subfamily.</text>
</comment>
<accession>A0ABU8TLB4</accession>
<evidence type="ECO:0000313" key="13">
    <source>
        <dbReference type="Proteomes" id="UP001385499"/>
    </source>
</evidence>
<dbReference type="SUPFAM" id="SSF81653">
    <property type="entry name" value="Calcium ATPase, transduction domain A"/>
    <property type="match status" value="1"/>
</dbReference>
<keyword evidence="8 10" id="KW-1133">Transmembrane helix</keyword>
<reference evidence="12 13" key="1">
    <citation type="submission" date="2024-02" db="EMBL/GenBank/DDBJ databases">
        <title>Roseibium algae sp. nov., isolated from marine alga (Grateloupia sp.), showing potential in myo-inositol conversion.</title>
        <authorList>
            <person name="Wang Y."/>
        </authorList>
    </citation>
    <scope>NUCLEOTIDE SEQUENCE [LARGE SCALE GENOMIC DNA]</scope>
    <source>
        <strain evidence="12 13">H3510</strain>
    </source>
</reference>
<dbReference type="PANTHER" id="PTHR43520:SF8">
    <property type="entry name" value="P-TYPE CU(+) TRANSPORTER"/>
    <property type="match status" value="1"/>
</dbReference>
<keyword evidence="10" id="KW-1003">Cell membrane</keyword>
<dbReference type="InterPro" id="IPR012348">
    <property type="entry name" value="RNR-like"/>
</dbReference>
<feature type="transmembrane region" description="Helical" evidence="10">
    <location>
        <begin position="169"/>
        <end position="188"/>
    </location>
</feature>
<dbReference type="Gene3D" id="3.40.1110.10">
    <property type="entry name" value="Calcium-transporting ATPase, cytoplasmic domain N"/>
    <property type="match status" value="1"/>
</dbReference>
<dbReference type="Gene3D" id="2.70.150.10">
    <property type="entry name" value="Calcium-transporting ATPase, cytoplasmic transduction domain A"/>
    <property type="match status" value="1"/>
</dbReference>
<dbReference type="InterPro" id="IPR023298">
    <property type="entry name" value="ATPase_P-typ_TM_dom_sf"/>
</dbReference>
<dbReference type="CDD" id="cd02094">
    <property type="entry name" value="P-type_ATPase_Cu-like"/>
    <property type="match status" value="1"/>
</dbReference>
<dbReference type="NCBIfam" id="TIGR01511">
    <property type="entry name" value="ATPase-IB1_Cu"/>
    <property type="match status" value="1"/>
</dbReference>
<dbReference type="PRINTS" id="PR00119">
    <property type="entry name" value="CATATPASE"/>
</dbReference>
<dbReference type="SUPFAM" id="SSF56784">
    <property type="entry name" value="HAD-like"/>
    <property type="match status" value="1"/>
</dbReference>
<evidence type="ECO:0000256" key="1">
    <source>
        <dbReference type="ARBA" id="ARBA00004127"/>
    </source>
</evidence>
<feature type="domain" description="TRASH" evidence="11">
    <location>
        <begin position="33"/>
        <end position="71"/>
    </location>
</feature>
<feature type="transmembrane region" description="Helical" evidence="10">
    <location>
        <begin position="136"/>
        <end position="157"/>
    </location>
</feature>
<keyword evidence="3 10" id="KW-0812">Transmembrane</keyword>
<dbReference type="InterPro" id="IPR044492">
    <property type="entry name" value="P_typ_ATPase_HD_dom"/>
</dbReference>
<dbReference type="InterPro" id="IPR036412">
    <property type="entry name" value="HAD-like_sf"/>
</dbReference>
<dbReference type="InterPro" id="IPR011017">
    <property type="entry name" value="TRASH_dom"/>
</dbReference>
<sequence length="791" mass="82753">MNGEEISAETETHTACCGGHAAEAASPGASVIDPVCGMTVMLGKGKPSLTYKGEDYHFCSQKCHDRLEADPYFFLSGNNKRKPQPAAANALFTCPMDPEVVQEGPGTCPVCGMALEPMSGASDEPNHELIDFTRRFWVSALATIPLLFLTMGPMIGLPVRQLLGETTSVFVEFLLATPVVLWAAAPFFQRGWTSLKTRNYNMWTLIMLGVGAGYLYSTVAAFFPAVFPELFRSEAGHVPVYFEAAVVIVALVFLGQVLELRAREQTGDAIRALMNLAPKTARRITPDGDEYDAPLENILAGDRLRVRPGESIPVDGLVLDGRSSADESLITGEAVPVEKTQWDGLTGGTINKKGTLVMEAVKVGDDTVLSQIVEMVAAAQRSRAPIQSLADRVASYFVPAVVGVAVLAFLAWLAVGPEPSYVFAVVSAVSVLVIACPCALGLATPMSIMTATGRGAQAGVLIKDAAALERMSRVDTLIVDKTGTLTEGRPVLSDVVPLQGFSEADLLALAASLETGSEHPLADAIVAGATERGVKAAAVEDFEAITGKGVTGILDGKAIGLGNGRLMIDLGVDLSALASKAEGLAEDGKTVMFLAQDGKLAGLVAVVDRIKDNAAETIRQIQGAGLRIIMATGDTERTAKAVARELGIGELRAGVLPEDKKALVDELHAAGRFVAMAGDGVNDAPALAAADVGIAMGTGADVAVECAGITLLKGDLSGILRARRLAVATLGNIRQNLFFAFIYNSAGVPIAAGVLYPLTGMLLSPMLAAAAMSLSSVSVIGNALRLRRLKL</sequence>
<feature type="transmembrane region" description="Helical" evidence="10">
    <location>
        <begin position="238"/>
        <end position="258"/>
    </location>
</feature>
<dbReference type="Pfam" id="PF00702">
    <property type="entry name" value="Hydrolase"/>
    <property type="match status" value="1"/>
</dbReference>
<dbReference type="RefSeq" id="WP_340274389.1">
    <property type="nucleotide sequence ID" value="NZ_JBAKIA010000006.1"/>
</dbReference>
<dbReference type="Pfam" id="PF19335">
    <property type="entry name" value="HMBD"/>
    <property type="match status" value="1"/>
</dbReference>
<dbReference type="PRINTS" id="PR00943">
    <property type="entry name" value="CUATPASE"/>
</dbReference>
<dbReference type="SFLD" id="SFLDS00003">
    <property type="entry name" value="Haloacid_Dehalogenase"/>
    <property type="match status" value="1"/>
</dbReference>
<dbReference type="Pfam" id="PF04945">
    <property type="entry name" value="YHS"/>
    <property type="match status" value="1"/>
</dbReference>
<proteinExistence type="inferred from homology"/>
<keyword evidence="5 10" id="KW-0547">Nucleotide-binding</keyword>
<dbReference type="PROSITE" id="PS00154">
    <property type="entry name" value="ATPASE_E1_E2"/>
    <property type="match status" value="1"/>
</dbReference>
<dbReference type="InterPro" id="IPR001757">
    <property type="entry name" value="P_typ_ATPase"/>
</dbReference>
<name>A0ABU8TLB4_9HYPH</name>
<evidence type="ECO:0000313" key="12">
    <source>
        <dbReference type="EMBL" id="MEJ8474628.1"/>
    </source>
</evidence>
<dbReference type="NCBIfam" id="TIGR01525">
    <property type="entry name" value="ATPase-IB_hvy"/>
    <property type="match status" value="1"/>
</dbReference>
<dbReference type="EMBL" id="JBAKIA010000006">
    <property type="protein sequence ID" value="MEJ8474628.1"/>
    <property type="molecule type" value="Genomic_DNA"/>
</dbReference>
<protein>
    <submittedName>
        <fullName evidence="12">Heavy metal translocating P-type ATPase</fullName>
    </submittedName>
</protein>
<keyword evidence="9 10" id="KW-0472">Membrane</keyword>
<dbReference type="SFLD" id="SFLDF00027">
    <property type="entry name" value="p-type_atpase"/>
    <property type="match status" value="1"/>
</dbReference>
<dbReference type="InterPro" id="IPR007029">
    <property type="entry name" value="YHS_dom"/>
</dbReference>
<dbReference type="SMART" id="SM00746">
    <property type="entry name" value="TRASH"/>
    <property type="match status" value="1"/>
</dbReference>